<feature type="region of interest" description="Disordered" evidence="1">
    <location>
        <begin position="586"/>
        <end position="653"/>
    </location>
</feature>
<evidence type="ECO:0000313" key="3">
    <source>
        <dbReference type="EnsemblPlants" id="PGSC0003DMT400093244"/>
    </source>
</evidence>
<dbReference type="PaxDb" id="4113-PGSC0003DMT400093244"/>
<keyword evidence="4" id="KW-1185">Reference proteome</keyword>
<evidence type="ECO:0000259" key="2">
    <source>
        <dbReference type="Pfam" id="PF20167"/>
    </source>
</evidence>
<dbReference type="InParanoid" id="M1DRJ0"/>
<name>M1DRJ0_SOLTU</name>
<evidence type="ECO:0000313" key="4">
    <source>
        <dbReference type="Proteomes" id="UP000011115"/>
    </source>
</evidence>
<feature type="region of interest" description="Disordered" evidence="1">
    <location>
        <begin position="685"/>
        <end position="707"/>
    </location>
</feature>
<dbReference type="Proteomes" id="UP000011115">
    <property type="component" value="Unassembled WGS sequence"/>
</dbReference>
<feature type="compositionally biased region" description="Polar residues" evidence="1">
    <location>
        <begin position="62"/>
        <end position="74"/>
    </location>
</feature>
<reference evidence="3" key="2">
    <citation type="submission" date="2015-06" db="UniProtKB">
        <authorList>
            <consortium name="EnsemblPlants"/>
        </authorList>
    </citation>
    <scope>IDENTIFICATION</scope>
    <source>
        <strain evidence="3">DM1-3 516 R44</strain>
    </source>
</reference>
<feature type="compositionally biased region" description="Basic and acidic residues" evidence="1">
    <location>
        <begin position="7"/>
        <end position="24"/>
    </location>
</feature>
<protein>
    <submittedName>
        <fullName evidence="3">Integrase core domain containing protein</fullName>
    </submittedName>
</protein>
<feature type="compositionally biased region" description="Basic residues" evidence="1">
    <location>
        <begin position="614"/>
        <end position="626"/>
    </location>
</feature>
<organism evidence="3 4">
    <name type="scientific">Solanum tuberosum</name>
    <name type="common">Potato</name>
    <dbReference type="NCBI Taxonomy" id="4113"/>
    <lineage>
        <taxon>Eukaryota</taxon>
        <taxon>Viridiplantae</taxon>
        <taxon>Streptophyta</taxon>
        <taxon>Embryophyta</taxon>
        <taxon>Tracheophyta</taxon>
        <taxon>Spermatophyta</taxon>
        <taxon>Magnoliopsida</taxon>
        <taxon>eudicotyledons</taxon>
        <taxon>Gunneridae</taxon>
        <taxon>Pentapetalae</taxon>
        <taxon>asterids</taxon>
        <taxon>lamiids</taxon>
        <taxon>Solanales</taxon>
        <taxon>Solanaceae</taxon>
        <taxon>Solanoideae</taxon>
        <taxon>Solaneae</taxon>
        <taxon>Solanum</taxon>
    </lineage>
</organism>
<dbReference type="Pfam" id="PF20167">
    <property type="entry name" value="Transposase_32"/>
    <property type="match status" value="1"/>
</dbReference>
<feature type="compositionally biased region" description="Basic and acidic residues" evidence="1">
    <location>
        <begin position="143"/>
        <end position="153"/>
    </location>
</feature>
<feature type="compositionally biased region" description="Basic and acidic residues" evidence="1">
    <location>
        <begin position="628"/>
        <end position="644"/>
    </location>
</feature>
<accession>M1DRJ0</accession>
<evidence type="ECO:0000256" key="1">
    <source>
        <dbReference type="SAM" id="MobiDB-lite"/>
    </source>
</evidence>
<reference evidence="4" key="1">
    <citation type="journal article" date="2011" name="Nature">
        <title>Genome sequence and analysis of the tuber crop potato.</title>
        <authorList>
            <consortium name="The Potato Genome Sequencing Consortium"/>
        </authorList>
    </citation>
    <scope>NUCLEOTIDE SEQUENCE [LARGE SCALE GENOMIC DNA]</scope>
    <source>
        <strain evidence="4">cv. DM1-3 516 R44</strain>
    </source>
</reference>
<dbReference type="Gramene" id="PGSC0003DMT400093244">
    <property type="protein sequence ID" value="PGSC0003DMT400093244"/>
    <property type="gene ID" value="PGSC0003DMG400042815"/>
</dbReference>
<sequence length="707" mass="77186">MTGPMIHGRDPRTVDQSTDRRYDGTQEAGHLLKRGKSKSVASSFRLIDEDTDTDPAYVPLNPRTSRTAPQGTRGTSRKVLPDVVTVSQSDEEHTLIGSPTGAASSLEGSMSGPESAHASGSESAHPSGSESDHAAGSSAKLATKSDKNDHAASSDEATSSESIPVPWNDDPTPVVGEPNKWCVEGQWHIYRDAKMINDKQKMARLITEERRVLTGSLHTLPDIHQLFNFHTCNWMARDPGTYSEEMVREFYTSYAATLRGSITKRSKPLAQDPLTSTMVWGCPVDIPPATISHFLYGPTTGHSWSLNTSEFDYHWDIIRSGTFQRNTEQREVVLLWLARYIAADGEHAEWVAAPRLGIQKATLNFVAMFFWLLVRNRVSPTIADNQVTWDRAVMVAALVAGVKIDFALHPTRALDIGLIRDEANVAAPHREPQIEVPPLGTDLADTVGQAQGGDHIIRDHTDIVPGSSSQAASMAPSSSRSTPQLGATVVPFARVQKLEAQMATLLHHIQPWMQKSIAESEARMEHRMEGMMDQKVQAVNKRLDAFELRVLERSAPTDAILAAPSVETQAPPTALADDTMLDALFSGTTEEGPAPTHTKGKRHRSHRTEEEKAHKRQRRQEKKARRASIADEELRQQRVRERDAGASSSAPVAEAQHVLRDVVSTTDGAVRLIESTTESAMIADVGTTEGATTTVPAGSGIPDPPAC</sequence>
<proteinExistence type="predicted"/>
<feature type="domain" description="Putative plant transposon protein" evidence="2">
    <location>
        <begin position="229"/>
        <end position="408"/>
    </location>
</feature>
<dbReference type="AlphaFoldDB" id="M1DRJ0"/>
<feature type="region of interest" description="Disordered" evidence="1">
    <location>
        <begin position="1"/>
        <end position="173"/>
    </location>
</feature>
<dbReference type="EnsemblPlants" id="PGSC0003DMT400093244">
    <property type="protein sequence ID" value="PGSC0003DMT400093244"/>
    <property type="gene ID" value="PGSC0003DMG400042815"/>
</dbReference>
<dbReference type="HOGENOM" id="CLU_028647_4_0_1"/>
<feature type="compositionally biased region" description="Low complexity" evidence="1">
    <location>
        <begin position="111"/>
        <end position="129"/>
    </location>
</feature>
<dbReference type="InterPro" id="IPR046796">
    <property type="entry name" value="Transposase_32_dom"/>
</dbReference>